<dbReference type="Pfam" id="PF04628">
    <property type="entry name" value="Sedlin_N"/>
    <property type="match status" value="1"/>
</dbReference>
<protein>
    <submittedName>
        <fullName evidence="1">Trafficking protein particle complex subunit 2-like protein</fullName>
    </submittedName>
</protein>
<dbReference type="Gene3D" id="3.30.450.70">
    <property type="match status" value="1"/>
</dbReference>
<gene>
    <name evidence="1" type="ORF">BCR43DRAFT_530557</name>
</gene>
<organism evidence="1 2">
    <name type="scientific">Syncephalastrum racemosum</name>
    <name type="common">Filamentous fungus</name>
    <dbReference type="NCBI Taxonomy" id="13706"/>
    <lineage>
        <taxon>Eukaryota</taxon>
        <taxon>Fungi</taxon>
        <taxon>Fungi incertae sedis</taxon>
        <taxon>Mucoromycota</taxon>
        <taxon>Mucoromycotina</taxon>
        <taxon>Mucoromycetes</taxon>
        <taxon>Mucorales</taxon>
        <taxon>Syncephalastraceae</taxon>
        <taxon>Syncephalastrum</taxon>
    </lineage>
</organism>
<dbReference type="SUPFAM" id="SSF64356">
    <property type="entry name" value="SNARE-like"/>
    <property type="match status" value="1"/>
</dbReference>
<evidence type="ECO:0000313" key="2">
    <source>
        <dbReference type="Proteomes" id="UP000242180"/>
    </source>
</evidence>
<dbReference type="FunCoup" id="A0A1X2HFZ3">
    <property type="interactions" value="175"/>
</dbReference>
<dbReference type="STRING" id="13706.A0A1X2HFZ3"/>
<dbReference type="EMBL" id="MCGN01000004">
    <property type="protein sequence ID" value="ORY97376.1"/>
    <property type="molecule type" value="Genomic_DNA"/>
</dbReference>
<dbReference type="OMA" id="FFQELHE"/>
<reference evidence="1 2" key="1">
    <citation type="submission" date="2016-07" db="EMBL/GenBank/DDBJ databases">
        <title>Pervasive Adenine N6-methylation of Active Genes in Fungi.</title>
        <authorList>
            <consortium name="DOE Joint Genome Institute"/>
            <person name="Mondo S.J."/>
            <person name="Dannebaum R.O."/>
            <person name="Kuo R.C."/>
            <person name="Labutti K."/>
            <person name="Haridas S."/>
            <person name="Kuo A."/>
            <person name="Salamov A."/>
            <person name="Ahrendt S.R."/>
            <person name="Lipzen A."/>
            <person name="Sullivan W."/>
            <person name="Andreopoulos W.B."/>
            <person name="Clum A."/>
            <person name="Lindquist E."/>
            <person name="Daum C."/>
            <person name="Ramamoorthy G.K."/>
            <person name="Gryganskyi A."/>
            <person name="Culley D."/>
            <person name="Magnuson J.K."/>
            <person name="James T.Y."/>
            <person name="O'Malley M.A."/>
            <person name="Stajich J.E."/>
            <person name="Spatafora J.W."/>
            <person name="Visel A."/>
            <person name="Grigoriev I.V."/>
        </authorList>
    </citation>
    <scope>NUCLEOTIDE SEQUENCE [LARGE SCALE GENOMIC DNA]</scope>
    <source>
        <strain evidence="1 2">NRRL 2496</strain>
    </source>
</reference>
<proteinExistence type="predicted"/>
<dbReference type="CDD" id="cd14825">
    <property type="entry name" value="TRAPPC2_sedlin"/>
    <property type="match status" value="1"/>
</dbReference>
<keyword evidence="2" id="KW-1185">Reference proteome</keyword>
<dbReference type="PANTHER" id="PTHR12403">
    <property type="entry name" value="TRAFFICKING PROTEIN PARTICLE COMPLEX SUBUNIT 2"/>
    <property type="match status" value="1"/>
</dbReference>
<dbReference type="AlphaFoldDB" id="A0A1X2HFZ3"/>
<accession>A0A1X2HFZ3</accession>
<dbReference type="GO" id="GO:0065003">
    <property type="term" value="P:protein-containing complex assembly"/>
    <property type="evidence" value="ECO:0007669"/>
    <property type="project" value="EnsemblFungi"/>
</dbReference>
<name>A0A1X2HFZ3_SYNRA</name>
<dbReference type="OrthoDB" id="10252102at2759"/>
<dbReference type="GO" id="GO:1990071">
    <property type="term" value="C:TRAPPII protein complex"/>
    <property type="evidence" value="ECO:0007669"/>
    <property type="project" value="EnsemblFungi"/>
</dbReference>
<dbReference type="InterPro" id="IPR011012">
    <property type="entry name" value="Longin-like_dom_sf"/>
</dbReference>
<dbReference type="GO" id="GO:1990070">
    <property type="term" value="C:TRAPPI protein complex"/>
    <property type="evidence" value="ECO:0007669"/>
    <property type="project" value="EnsemblFungi"/>
</dbReference>
<evidence type="ECO:0000313" key="1">
    <source>
        <dbReference type="EMBL" id="ORY97376.1"/>
    </source>
</evidence>
<dbReference type="GO" id="GO:0006888">
    <property type="term" value="P:endoplasmic reticulum to Golgi vesicle-mediated transport"/>
    <property type="evidence" value="ECO:0007669"/>
    <property type="project" value="EnsemblFungi"/>
</dbReference>
<dbReference type="InterPro" id="IPR006722">
    <property type="entry name" value="Sedlin"/>
</dbReference>
<dbReference type="Proteomes" id="UP000242180">
    <property type="component" value="Unassembled WGS sequence"/>
</dbReference>
<sequence length="139" mass="16345">MSIIYYFVIVGATDNPIYETDIVPSSRSSSLREDHKHLNQFITHAALDVVEEVQWTTQAMYLKSIDRFNEYYVSSFVTGNNVKFMLLHDHKSEDSIKNFFNDVYEVYVKVLMNPFYEKNSPITNPQFDTRVKAIARRFL</sequence>
<dbReference type="InParanoid" id="A0A1X2HFZ3"/>
<dbReference type="GO" id="GO:1990072">
    <property type="term" value="C:TRAPPIII protein complex"/>
    <property type="evidence" value="ECO:0007669"/>
    <property type="project" value="EnsemblFungi"/>
</dbReference>
<comment type="caution">
    <text evidence="1">The sequence shown here is derived from an EMBL/GenBank/DDBJ whole genome shotgun (WGS) entry which is preliminary data.</text>
</comment>